<keyword evidence="6" id="KW-1185">Reference proteome</keyword>
<keyword evidence="2" id="KW-0812">Transmembrane</keyword>
<dbReference type="PANTHER" id="PTHR38593">
    <property type="entry name" value="BLR2558 PROTEIN"/>
    <property type="match status" value="1"/>
</dbReference>
<dbReference type="InterPro" id="IPR012347">
    <property type="entry name" value="Ferritin-like"/>
</dbReference>
<reference evidence="5 6" key="1">
    <citation type="submission" date="2018-05" db="EMBL/GenBank/DDBJ databases">
        <title>Genomic Encyclopedia of Archaeal and Bacterial Type Strains, Phase II (KMG-II): from individual species to whole genera.</title>
        <authorList>
            <person name="Goeker M."/>
        </authorList>
    </citation>
    <scope>NUCLEOTIDE SEQUENCE [LARGE SCALE GENOMIC DNA]</scope>
    <source>
        <strain evidence="5 6">DSM 45184</strain>
    </source>
</reference>
<name>A0A316FCZ5_9ACTN</name>
<evidence type="ECO:0000256" key="2">
    <source>
        <dbReference type="SAM" id="Phobius"/>
    </source>
</evidence>
<feature type="region of interest" description="Disordered" evidence="1">
    <location>
        <begin position="17"/>
        <end position="39"/>
    </location>
</feature>
<evidence type="ECO:0000256" key="1">
    <source>
        <dbReference type="SAM" id="MobiDB-lite"/>
    </source>
</evidence>
<dbReference type="Gene3D" id="1.20.1260.10">
    <property type="match status" value="1"/>
</dbReference>
<keyword evidence="3" id="KW-0732">Signal</keyword>
<evidence type="ECO:0000259" key="4">
    <source>
        <dbReference type="Pfam" id="PF13628"/>
    </source>
</evidence>
<keyword evidence="2" id="KW-0472">Membrane</keyword>
<feature type="chain" id="PRO_5016269836" evidence="3">
    <location>
        <begin position="21"/>
        <end position="293"/>
    </location>
</feature>
<organism evidence="5 6">
    <name type="scientific">Actinoplanes xinjiangensis</name>
    <dbReference type="NCBI Taxonomy" id="512350"/>
    <lineage>
        <taxon>Bacteria</taxon>
        <taxon>Bacillati</taxon>
        <taxon>Actinomycetota</taxon>
        <taxon>Actinomycetes</taxon>
        <taxon>Micromonosporales</taxon>
        <taxon>Micromonosporaceae</taxon>
        <taxon>Actinoplanes</taxon>
    </lineage>
</organism>
<dbReference type="InterPro" id="IPR025419">
    <property type="entry name" value="DUF4142"/>
</dbReference>
<feature type="transmembrane region" description="Helical" evidence="2">
    <location>
        <begin position="218"/>
        <end position="238"/>
    </location>
</feature>
<dbReference type="AlphaFoldDB" id="A0A316FCZ5"/>
<keyword evidence="2" id="KW-1133">Transmembrane helix</keyword>
<proteinExistence type="predicted"/>
<dbReference type="RefSeq" id="WP_109595755.1">
    <property type="nucleotide sequence ID" value="NZ_QGGR01000010.1"/>
</dbReference>
<comment type="caution">
    <text evidence="5">The sequence shown here is derived from an EMBL/GenBank/DDBJ whole genome shotgun (WGS) entry which is preliminary data.</text>
</comment>
<dbReference type="EMBL" id="QGGR01000010">
    <property type="protein sequence ID" value="PWK46283.1"/>
    <property type="molecule type" value="Genomic_DNA"/>
</dbReference>
<dbReference type="Pfam" id="PF13628">
    <property type="entry name" value="DUF4142"/>
    <property type="match status" value="1"/>
</dbReference>
<evidence type="ECO:0000313" key="6">
    <source>
        <dbReference type="Proteomes" id="UP000245697"/>
    </source>
</evidence>
<feature type="domain" description="DUF4142" evidence="4">
    <location>
        <begin position="43"/>
        <end position="173"/>
    </location>
</feature>
<feature type="signal peptide" evidence="3">
    <location>
        <begin position="1"/>
        <end position="20"/>
    </location>
</feature>
<dbReference type="PANTHER" id="PTHR38593:SF1">
    <property type="entry name" value="BLR2558 PROTEIN"/>
    <property type="match status" value="1"/>
</dbReference>
<gene>
    <name evidence="5" type="ORF">BC793_110277</name>
</gene>
<accession>A0A316FCZ5</accession>
<sequence>MGGALTAVALVLLSPGSAHAEPGVPEPPSGLLSDRGEGDLSEADRDFLTKVRLAGLWETPAGKMAQQKSQSQRIQSIGRDIAAQHDALDTMVVDAAEKLGVVLPNQPNQDQQGWLEEMRQAQGKTFDQIYIDRLRAAHGKIFPAIASIRAGTRNDTVRKLAQRANQFVMTHMTLLESSGIVDFRALPTVPAPAVAANGPSAPARALSGAERSVAASPLISTPVLIVLLVTAVGAGLFVTRRFLPAGRRAGSRYRGRYRYTSSPPPGGERTFAGRTAEVAGRYLNLLRRAARRS</sequence>
<evidence type="ECO:0000313" key="5">
    <source>
        <dbReference type="EMBL" id="PWK46283.1"/>
    </source>
</evidence>
<protein>
    <submittedName>
        <fullName evidence="5">Uncharacterized protein DUF4142</fullName>
    </submittedName>
</protein>
<dbReference type="OrthoDB" id="3674617at2"/>
<dbReference type="Proteomes" id="UP000245697">
    <property type="component" value="Unassembled WGS sequence"/>
</dbReference>
<evidence type="ECO:0000256" key="3">
    <source>
        <dbReference type="SAM" id="SignalP"/>
    </source>
</evidence>